<accession>A0A4Z0Q4T0</accession>
<organism evidence="2 3">
    <name type="scientific">Hymenobacter aquaticus</name>
    <dbReference type="NCBI Taxonomy" id="1867101"/>
    <lineage>
        <taxon>Bacteria</taxon>
        <taxon>Pseudomonadati</taxon>
        <taxon>Bacteroidota</taxon>
        <taxon>Cytophagia</taxon>
        <taxon>Cytophagales</taxon>
        <taxon>Hymenobacteraceae</taxon>
        <taxon>Hymenobacter</taxon>
    </lineage>
</organism>
<dbReference type="EMBL" id="SRLC01000001">
    <property type="protein sequence ID" value="TGE24705.1"/>
    <property type="molecule type" value="Genomic_DNA"/>
</dbReference>
<reference evidence="2 3" key="1">
    <citation type="submission" date="2019-04" db="EMBL/GenBank/DDBJ databases">
        <authorList>
            <person name="Feng G."/>
            <person name="Zhang J."/>
            <person name="Zhu H."/>
        </authorList>
    </citation>
    <scope>NUCLEOTIDE SEQUENCE [LARGE SCALE GENOMIC DNA]</scope>
    <source>
        <strain evidence="2 3">JCM 31653</strain>
    </source>
</reference>
<evidence type="ECO:0008006" key="4">
    <source>
        <dbReference type="Google" id="ProtNLM"/>
    </source>
</evidence>
<comment type="caution">
    <text evidence="2">The sequence shown here is derived from an EMBL/GenBank/DDBJ whole genome shotgun (WGS) entry which is preliminary data.</text>
</comment>
<evidence type="ECO:0000313" key="3">
    <source>
        <dbReference type="Proteomes" id="UP000297549"/>
    </source>
</evidence>
<dbReference type="PROSITE" id="PS00194">
    <property type="entry name" value="THIOREDOXIN_1"/>
    <property type="match status" value="1"/>
</dbReference>
<dbReference type="OrthoDB" id="882770at2"/>
<dbReference type="AlphaFoldDB" id="A0A4Z0Q4T0"/>
<keyword evidence="1" id="KW-0676">Redox-active center</keyword>
<dbReference type="InterPro" id="IPR036249">
    <property type="entry name" value="Thioredoxin-like_sf"/>
</dbReference>
<dbReference type="Proteomes" id="UP000297549">
    <property type="component" value="Unassembled WGS sequence"/>
</dbReference>
<name>A0A4Z0Q4T0_9BACT</name>
<evidence type="ECO:0000313" key="2">
    <source>
        <dbReference type="EMBL" id="TGE24705.1"/>
    </source>
</evidence>
<keyword evidence="3" id="KW-1185">Reference proteome</keyword>
<evidence type="ECO:0000256" key="1">
    <source>
        <dbReference type="ARBA" id="ARBA00023284"/>
    </source>
</evidence>
<dbReference type="SUPFAM" id="SSF52833">
    <property type="entry name" value="Thioredoxin-like"/>
    <property type="match status" value="1"/>
</dbReference>
<dbReference type="InterPro" id="IPR017937">
    <property type="entry name" value="Thioredoxin_CS"/>
</dbReference>
<sequence>MKETDRQRVYDTNDEGLRRYTHEHMKVFAKFTSDNCATCELLAPPFAQFADDEPYQTILFLRLASEESPVAKKLMQQKVAPFFVSYCQGRILECDTLTTEAEVRAMLERLREWLPQNA</sequence>
<dbReference type="Gene3D" id="3.40.30.10">
    <property type="entry name" value="Glutaredoxin"/>
    <property type="match status" value="1"/>
</dbReference>
<protein>
    <recommendedName>
        <fullName evidence="4">Thioredoxin</fullName>
    </recommendedName>
</protein>
<dbReference type="RefSeq" id="WP_135462287.1">
    <property type="nucleotide sequence ID" value="NZ_SRLC01000001.1"/>
</dbReference>
<gene>
    <name evidence="2" type="ORF">E5K00_05700</name>
</gene>
<proteinExistence type="predicted"/>